<evidence type="ECO:0000313" key="2">
    <source>
        <dbReference type="Proteomes" id="UP000614460"/>
    </source>
</evidence>
<dbReference type="Proteomes" id="UP000614460">
    <property type="component" value="Unassembled WGS sequence"/>
</dbReference>
<reference evidence="1" key="2">
    <citation type="submission" date="2020-09" db="EMBL/GenBank/DDBJ databases">
        <authorList>
            <person name="Sun Q."/>
            <person name="Zhou Y."/>
        </authorList>
    </citation>
    <scope>NUCLEOTIDE SEQUENCE</scope>
    <source>
        <strain evidence="1">CGMCC 1.15966</strain>
    </source>
</reference>
<dbReference type="RefSeq" id="WP_182499248.1">
    <property type="nucleotide sequence ID" value="NZ_BMKM01000004.1"/>
</dbReference>
<evidence type="ECO:0000313" key="1">
    <source>
        <dbReference type="EMBL" id="GGE21806.1"/>
    </source>
</evidence>
<dbReference type="EMBL" id="BMKM01000004">
    <property type="protein sequence ID" value="GGE21806.1"/>
    <property type="molecule type" value="Genomic_DNA"/>
</dbReference>
<organism evidence="1 2">
    <name type="scientific">Sphingobacterium cellulitidis</name>
    <dbReference type="NCBI Taxonomy" id="1768011"/>
    <lineage>
        <taxon>Bacteria</taxon>
        <taxon>Pseudomonadati</taxon>
        <taxon>Bacteroidota</taxon>
        <taxon>Sphingobacteriia</taxon>
        <taxon>Sphingobacteriales</taxon>
        <taxon>Sphingobacteriaceae</taxon>
        <taxon>Sphingobacterium</taxon>
    </lineage>
</organism>
<name>A0A8H9G147_9SPHI</name>
<reference evidence="1" key="1">
    <citation type="journal article" date="2014" name="Int. J. Syst. Evol. Microbiol.">
        <title>Complete genome sequence of Corynebacterium casei LMG S-19264T (=DSM 44701T), isolated from a smear-ripened cheese.</title>
        <authorList>
            <consortium name="US DOE Joint Genome Institute (JGI-PGF)"/>
            <person name="Walter F."/>
            <person name="Albersmeier A."/>
            <person name="Kalinowski J."/>
            <person name="Ruckert C."/>
        </authorList>
    </citation>
    <scope>NUCLEOTIDE SEQUENCE</scope>
    <source>
        <strain evidence="1">CGMCC 1.15966</strain>
    </source>
</reference>
<protein>
    <submittedName>
        <fullName evidence="1">Uncharacterized protein</fullName>
    </submittedName>
</protein>
<sequence length="182" mass="21020">MNEIKLMFTFLLLLTTIFCKSQDLVRPGTFSYNGTIFKVSISPLNADELFISVQNAPNLGSNPSNINGTPVEEILPTMEFKNSYDYNNLLLLFSNYSTLKTDGEYIKMTFSINGSGKLNKIYSYVYGQTKITQQDFGKFYQKVLSENTFRIRSRYNNHHAIKFLYRDTTIKFNDSYQIPCKP</sequence>
<keyword evidence="2" id="KW-1185">Reference proteome</keyword>
<dbReference type="AlphaFoldDB" id="A0A8H9G147"/>
<comment type="caution">
    <text evidence="1">The sequence shown here is derived from an EMBL/GenBank/DDBJ whole genome shotgun (WGS) entry which is preliminary data.</text>
</comment>
<gene>
    <name evidence="1" type="ORF">GCM10011516_19300</name>
</gene>
<proteinExistence type="predicted"/>
<accession>A0A8H9G147</accession>